<dbReference type="NCBIfam" id="TIGR00836">
    <property type="entry name" value="amt"/>
    <property type="match status" value="1"/>
</dbReference>
<dbReference type="Gene3D" id="1.10.3430.10">
    <property type="entry name" value="Ammonium transporter AmtB like domains"/>
    <property type="match status" value="1"/>
</dbReference>
<feature type="domain" description="Ammonium transporter AmtB-like" evidence="9">
    <location>
        <begin position="12"/>
        <end position="403"/>
    </location>
</feature>
<dbReference type="EMBL" id="QJVJ01000017">
    <property type="protein sequence ID" value="PYI50706.1"/>
    <property type="molecule type" value="Genomic_DNA"/>
</dbReference>
<evidence type="ECO:0000313" key="11">
    <source>
        <dbReference type="Proteomes" id="UP000247476"/>
    </source>
</evidence>
<evidence type="ECO:0000256" key="1">
    <source>
        <dbReference type="ARBA" id="ARBA00004141"/>
    </source>
</evidence>
<dbReference type="InterPro" id="IPR024041">
    <property type="entry name" value="NH4_transpt_AmtB-like_dom"/>
</dbReference>
<dbReference type="InterPro" id="IPR002229">
    <property type="entry name" value="RhesusRHD"/>
</dbReference>
<evidence type="ECO:0000256" key="6">
    <source>
        <dbReference type="ARBA" id="ARBA00023136"/>
    </source>
</evidence>
<protein>
    <recommendedName>
        <fullName evidence="8">Ammonium transporter</fullName>
    </recommendedName>
</protein>
<dbReference type="OrthoDB" id="9814202at2"/>
<comment type="similarity">
    <text evidence="2 8">Belongs to the ammonia transporter channel (TC 1.A.11.2) family.</text>
</comment>
<gene>
    <name evidence="10" type="ORF">DLM86_28480</name>
</gene>
<organism evidence="10 11">
    <name type="scientific">Paenibacillus flagellatus</name>
    <dbReference type="NCBI Taxonomy" id="2211139"/>
    <lineage>
        <taxon>Bacteria</taxon>
        <taxon>Bacillati</taxon>
        <taxon>Bacillota</taxon>
        <taxon>Bacilli</taxon>
        <taxon>Bacillales</taxon>
        <taxon>Paenibacillaceae</taxon>
        <taxon>Paenibacillus</taxon>
    </lineage>
</organism>
<accession>A0A2V5KQ35</accession>
<dbReference type="GO" id="GO:0008519">
    <property type="term" value="F:ammonium channel activity"/>
    <property type="evidence" value="ECO:0007669"/>
    <property type="project" value="InterPro"/>
</dbReference>
<feature type="transmembrane region" description="Helical" evidence="8">
    <location>
        <begin position="235"/>
        <end position="256"/>
    </location>
</feature>
<evidence type="ECO:0000256" key="5">
    <source>
        <dbReference type="ARBA" id="ARBA00022989"/>
    </source>
</evidence>
<dbReference type="GO" id="GO:0005886">
    <property type="term" value="C:plasma membrane"/>
    <property type="evidence" value="ECO:0007669"/>
    <property type="project" value="UniProtKB-SubCell"/>
</dbReference>
<keyword evidence="5 8" id="KW-1133">Transmembrane helix</keyword>
<feature type="transmembrane region" description="Helical" evidence="8">
    <location>
        <begin position="351"/>
        <end position="373"/>
    </location>
</feature>
<feature type="transmembrane region" description="Helical" evidence="8">
    <location>
        <begin position="268"/>
        <end position="301"/>
    </location>
</feature>
<reference evidence="10 11" key="1">
    <citation type="submission" date="2018-05" db="EMBL/GenBank/DDBJ databases">
        <title>Paenibacillus flagellatus sp. nov., isolated from selenium mineral soil.</title>
        <authorList>
            <person name="Dai X."/>
        </authorList>
    </citation>
    <scope>NUCLEOTIDE SEQUENCE [LARGE SCALE GENOMIC DNA]</scope>
    <source>
        <strain evidence="10 11">DXL2</strain>
    </source>
</reference>
<evidence type="ECO:0000256" key="3">
    <source>
        <dbReference type="ARBA" id="ARBA00022448"/>
    </source>
</evidence>
<proteinExistence type="inferred from homology"/>
<feature type="transmembrane region" description="Helical" evidence="8">
    <location>
        <begin position="125"/>
        <end position="145"/>
    </location>
</feature>
<evidence type="ECO:0000313" key="10">
    <source>
        <dbReference type="EMBL" id="PYI50706.1"/>
    </source>
</evidence>
<comment type="subcellular location">
    <subcellularLocation>
        <location evidence="8">Cell membrane</location>
        <topology evidence="8">Multi-pass membrane protein</topology>
    </subcellularLocation>
    <subcellularLocation>
        <location evidence="1">Membrane</location>
        <topology evidence="1">Multi-pass membrane protein</topology>
    </subcellularLocation>
</comment>
<feature type="transmembrane region" description="Helical" evidence="8">
    <location>
        <begin position="165"/>
        <end position="182"/>
    </location>
</feature>
<feature type="transmembrane region" description="Helical" evidence="8">
    <location>
        <begin position="12"/>
        <end position="36"/>
    </location>
</feature>
<name>A0A2V5KQ35_9BACL</name>
<evidence type="ECO:0000256" key="4">
    <source>
        <dbReference type="ARBA" id="ARBA00022692"/>
    </source>
</evidence>
<dbReference type="InterPro" id="IPR029020">
    <property type="entry name" value="Ammonium/urea_transptr"/>
</dbReference>
<feature type="transmembrane region" description="Helical" evidence="8">
    <location>
        <begin position="95"/>
        <end position="118"/>
    </location>
</feature>
<dbReference type="PANTHER" id="PTHR11730">
    <property type="entry name" value="AMMONIUM TRANSPORTER"/>
    <property type="match status" value="1"/>
</dbReference>
<keyword evidence="4 8" id="KW-0812">Transmembrane</keyword>
<keyword evidence="11" id="KW-1185">Reference proteome</keyword>
<dbReference type="GO" id="GO:0097272">
    <property type="term" value="P:ammonium homeostasis"/>
    <property type="evidence" value="ECO:0007669"/>
    <property type="project" value="TreeGrafter"/>
</dbReference>
<keyword evidence="6 8" id="KW-0472">Membrane</keyword>
<keyword evidence="3 8" id="KW-0813">Transport</keyword>
<sequence length="434" mass="45449">MSGEAITSFNTVWVVMAAAMVLFMEGGFSLLEAGLVRTKNAVNVTMKIFVDLTVGALAFYLIGFGIMFGSDWGGFVSFDLWGAAESLKLSIDLPLPAYVLFQLGFAVAVISIISGAVAERMSFKAYILVALFVAAVLYPISGHWIWNADGWLARLGMKDFAGSAAVHAMGGFSALALAYAVGPRRGRFNSDGSVNVFAPSNIPLASAGAFILWFGWFGFNAGSTLNAFDANLPSIALHTSLAASAGGASSMLYTMFRYGKADPSMTMNGALAGLVAITAGCAFVSSYSAIVIGLLAGLFVIWGTLAVDKMKIDDPVGAVAVHGVNGLFGTVAVGLFDTQAGLLTTGQTRLLLVQLLGVAVVSAWGFAVSFVLAKGLKATVGLRVGAAEEEEGLDMAMHGIPAYNDLERFSDQPEARLLETYGVTVGRERAQFDA</sequence>
<dbReference type="Pfam" id="PF00909">
    <property type="entry name" value="Ammonium_transp"/>
    <property type="match status" value="1"/>
</dbReference>
<evidence type="ECO:0000256" key="7">
    <source>
        <dbReference type="ARBA" id="ARBA00023177"/>
    </source>
</evidence>
<dbReference type="InterPro" id="IPR018047">
    <property type="entry name" value="Ammonium_transpt_CS"/>
</dbReference>
<dbReference type="AlphaFoldDB" id="A0A2V5KQ35"/>
<feature type="transmembrane region" description="Helical" evidence="8">
    <location>
        <begin position="48"/>
        <end position="68"/>
    </location>
</feature>
<dbReference type="RefSeq" id="WP_110843450.1">
    <property type="nucleotide sequence ID" value="NZ_QJVJ01000017.1"/>
</dbReference>
<dbReference type="PANTHER" id="PTHR11730:SF6">
    <property type="entry name" value="AMMONIUM TRANSPORTER"/>
    <property type="match status" value="1"/>
</dbReference>
<dbReference type="SUPFAM" id="SSF111352">
    <property type="entry name" value="Ammonium transporter"/>
    <property type="match status" value="1"/>
</dbReference>
<dbReference type="PRINTS" id="PR00342">
    <property type="entry name" value="RHESUSRHD"/>
</dbReference>
<dbReference type="Proteomes" id="UP000247476">
    <property type="component" value="Unassembled WGS sequence"/>
</dbReference>
<comment type="caution">
    <text evidence="10">The sequence shown here is derived from an EMBL/GenBank/DDBJ whole genome shotgun (WGS) entry which is preliminary data.</text>
</comment>
<dbReference type="FunFam" id="1.10.3430.10:FF:000008">
    <property type="entry name" value="Ammonium transporter"/>
    <property type="match status" value="1"/>
</dbReference>
<comment type="caution">
    <text evidence="8">Lacks conserved residue(s) required for the propagation of feature annotation.</text>
</comment>
<dbReference type="PROSITE" id="PS01219">
    <property type="entry name" value="AMMONIUM_TRANSP"/>
    <property type="match status" value="1"/>
</dbReference>
<keyword evidence="7 8" id="KW-0924">Ammonia transport</keyword>
<feature type="transmembrane region" description="Helical" evidence="8">
    <location>
        <begin position="194"/>
        <end position="215"/>
    </location>
</feature>
<evidence type="ECO:0000256" key="8">
    <source>
        <dbReference type="RuleBase" id="RU362002"/>
    </source>
</evidence>
<evidence type="ECO:0000259" key="9">
    <source>
        <dbReference type="Pfam" id="PF00909"/>
    </source>
</evidence>
<dbReference type="InterPro" id="IPR001905">
    <property type="entry name" value="Ammonium_transpt"/>
</dbReference>
<evidence type="ECO:0000256" key="2">
    <source>
        <dbReference type="ARBA" id="ARBA00005887"/>
    </source>
</evidence>